<dbReference type="PROSITE" id="PS51186">
    <property type="entry name" value="GNAT"/>
    <property type="match status" value="1"/>
</dbReference>
<dbReference type="InterPro" id="IPR045039">
    <property type="entry name" value="NSI-like"/>
</dbReference>
<evidence type="ECO:0000313" key="5">
    <source>
        <dbReference type="EMBL" id="GGA01922.1"/>
    </source>
</evidence>
<dbReference type="GO" id="GO:0005737">
    <property type="term" value="C:cytoplasm"/>
    <property type="evidence" value="ECO:0007669"/>
    <property type="project" value="TreeGrafter"/>
</dbReference>
<evidence type="ECO:0000259" key="4">
    <source>
        <dbReference type="PROSITE" id="PS51186"/>
    </source>
</evidence>
<reference evidence="5" key="1">
    <citation type="journal article" date="2014" name="Int. J. Syst. Evol. Microbiol.">
        <title>Complete genome sequence of Corynebacterium casei LMG S-19264T (=DSM 44701T), isolated from a smear-ripened cheese.</title>
        <authorList>
            <consortium name="US DOE Joint Genome Institute (JGI-PGF)"/>
            <person name="Walter F."/>
            <person name="Albersmeier A."/>
            <person name="Kalinowski J."/>
            <person name="Ruckert C."/>
        </authorList>
    </citation>
    <scope>NUCLEOTIDE SEQUENCE</scope>
    <source>
        <strain evidence="5">CGMCC 1.12785</strain>
    </source>
</reference>
<feature type="compositionally biased region" description="Acidic residues" evidence="3">
    <location>
        <begin position="66"/>
        <end position="76"/>
    </location>
</feature>
<organism evidence="5 6">
    <name type="scientific">Sediminivirga luteola</name>
    <dbReference type="NCBI Taxonomy" id="1774748"/>
    <lineage>
        <taxon>Bacteria</taxon>
        <taxon>Bacillati</taxon>
        <taxon>Actinomycetota</taxon>
        <taxon>Actinomycetes</taxon>
        <taxon>Micrococcales</taxon>
        <taxon>Brevibacteriaceae</taxon>
        <taxon>Sediminivirga</taxon>
    </lineage>
</organism>
<evidence type="ECO:0000256" key="2">
    <source>
        <dbReference type="ARBA" id="ARBA00023315"/>
    </source>
</evidence>
<dbReference type="SUPFAM" id="SSF55729">
    <property type="entry name" value="Acyl-CoA N-acyltransferases (Nat)"/>
    <property type="match status" value="1"/>
</dbReference>
<dbReference type="InterPro" id="IPR016181">
    <property type="entry name" value="Acyl_CoA_acyltransferase"/>
</dbReference>
<proteinExistence type="predicted"/>
<gene>
    <name evidence="5" type="ORF">GCM10011333_00550</name>
</gene>
<accession>A0A8J2TV15</accession>
<evidence type="ECO:0000313" key="6">
    <source>
        <dbReference type="Proteomes" id="UP000616114"/>
    </source>
</evidence>
<comment type="caution">
    <text evidence="5">The sequence shown here is derived from an EMBL/GenBank/DDBJ whole genome shotgun (WGS) entry which is preliminary data.</text>
</comment>
<dbReference type="CDD" id="cd04301">
    <property type="entry name" value="NAT_SF"/>
    <property type="match status" value="1"/>
</dbReference>
<dbReference type="Pfam" id="PF00583">
    <property type="entry name" value="Acetyltransf_1"/>
    <property type="match status" value="1"/>
</dbReference>
<keyword evidence="1" id="KW-0808">Transferase</keyword>
<feature type="compositionally biased region" description="Gly residues" evidence="3">
    <location>
        <begin position="93"/>
        <end position="102"/>
    </location>
</feature>
<dbReference type="AlphaFoldDB" id="A0A8J2TV15"/>
<evidence type="ECO:0000256" key="1">
    <source>
        <dbReference type="ARBA" id="ARBA00022679"/>
    </source>
</evidence>
<keyword evidence="2" id="KW-0012">Acyltransferase</keyword>
<reference evidence="5" key="2">
    <citation type="submission" date="2020-09" db="EMBL/GenBank/DDBJ databases">
        <authorList>
            <person name="Sun Q."/>
            <person name="Zhou Y."/>
        </authorList>
    </citation>
    <scope>NUCLEOTIDE SEQUENCE</scope>
    <source>
        <strain evidence="5">CGMCC 1.12785</strain>
    </source>
</reference>
<feature type="region of interest" description="Disordered" evidence="3">
    <location>
        <begin position="1"/>
        <end position="126"/>
    </location>
</feature>
<evidence type="ECO:0000256" key="3">
    <source>
        <dbReference type="SAM" id="MobiDB-lite"/>
    </source>
</evidence>
<feature type="compositionally biased region" description="Basic and acidic residues" evidence="3">
    <location>
        <begin position="42"/>
        <end position="54"/>
    </location>
</feature>
<dbReference type="GO" id="GO:0008080">
    <property type="term" value="F:N-acetyltransferase activity"/>
    <property type="evidence" value="ECO:0007669"/>
    <property type="project" value="InterPro"/>
</dbReference>
<keyword evidence="6" id="KW-1185">Reference proteome</keyword>
<protein>
    <recommendedName>
        <fullName evidence="4">N-acetyltransferase domain-containing protein</fullName>
    </recommendedName>
</protein>
<name>A0A8J2TV15_9MICO</name>
<dbReference type="Gene3D" id="3.40.630.30">
    <property type="match status" value="1"/>
</dbReference>
<feature type="domain" description="N-acetyltransferase" evidence="4">
    <location>
        <begin position="127"/>
        <end position="266"/>
    </location>
</feature>
<dbReference type="InterPro" id="IPR000182">
    <property type="entry name" value="GNAT_dom"/>
</dbReference>
<feature type="compositionally biased region" description="Low complexity" evidence="3">
    <location>
        <begin position="14"/>
        <end position="25"/>
    </location>
</feature>
<dbReference type="PANTHER" id="PTHR43626">
    <property type="entry name" value="ACYL-COA N-ACYLTRANSFERASE"/>
    <property type="match status" value="1"/>
</dbReference>
<dbReference type="RefSeq" id="WP_188548924.1">
    <property type="nucleotide sequence ID" value="NZ_BMFY01000001.1"/>
</dbReference>
<dbReference type="EMBL" id="BMFY01000001">
    <property type="protein sequence ID" value="GGA01922.1"/>
    <property type="molecule type" value="Genomic_DNA"/>
</dbReference>
<dbReference type="PANTHER" id="PTHR43626:SF4">
    <property type="entry name" value="GCN5-RELATED N-ACETYLTRANSFERASE 2, CHLOROPLASTIC"/>
    <property type="match status" value="1"/>
</dbReference>
<dbReference type="Proteomes" id="UP000616114">
    <property type="component" value="Unassembled WGS sequence"/>
</dbReference>
<dbReference type="NCBIfam" id="NF005921">
    <property type="entry name" value="PRK07922.1"/>
    <property type="match status" value="1"/>
</dbReference>
<sequence length="294" mass="30999">MGETTRPAGPQGVSPAARSAAAGRPPKVRDADKTKLAGADGRIADEDSGEKAQPEDSSEGSSGADSGDEADDEDDSGSWPAGRGHHVVTPLRRGGGATGGAGSRVTAPASAGRAGHAPSATATEQPVTVRKAVVADIPRIFDLVAPMAESRLLVAKEKVAYYESVQEFRVAEVTGADGAPVLVGCAALHVMWSDLAEARTVATHPQYRGLGIGKALMEQLFADARELGVKRIFCLTFETEFFSRLGFEEIEGTPVEPEVYMQLLRSHDEGVAEFLDLARVKPNTLGNSRMLKYL</sequence>